<accession>A0A433SD05</accession>
<organism evidence="1 2">
    <name type="scientific">Saezia sanguinis</name>
    <dbReference type="NCBI Taxonomy" id="1965230"/>
    <lineage>
        <taxon>Bacteria</taxon>
        <taxon>Pseudomonadati</taxon>
        <taxon>Pseudomonadota</taxon>
        <taxon>Betaproteobacteria</taxon>
        <taxon>Burkholderiales</taxon>
        <taxon>Saeziaceae</taxon>
        <taxon>Saezia</taxon>
    </lineage>
</organism>
<reference evidence="1 2" key="1">
    <citation type="submission" date="2018-01" db="EMBL/GenBank/DDBJ databases">
        <title>Saezia sanguinis gen. nov., sp. nov., in the order Burkholderiales isolated from human blood.</title>
        <authorList>
            <person name="Medina-Pascual M.J."/>
            <person name="Valdezate S."/>
            <person name="Monzon S."/>
            <person name="Cuesta I."/>
            <person name="Carrasco G."/>
            <person name="Villalon P."/>
            <person name="Saez-Nieto J.A."/>
        </authorList>
    </citation>
    <scope>NUCLEOTIDE SEQUENCE [LARGE SCALE GENOMIC DNA]</scope>
    <source>
        <strain evidence="1 2">CNM695-12</strain>
    </source>
</reference>
<dbReference type="RefSeq" id="WP_126980102.1">
    <property type="nucleotide sequence ID" value="NZ_PQSP01000004.1"/>
</dbReference>
<protein>
    <submittedName>
        <fullName evidence="1">Uncharacterized protein</fullName>
    </submittedName>
</protein>
<evidence type="ECO:0000313" key="2">
    <source>
        <dbReference type="Proteomes" id="UP000286947"/>
    </source>
</evidence>
<name>A0A433SD05_9BURK</name>
<dbReference type="OrthoDB" id="1325941at2"/>
<proteinExistence type="predicted"/>
<evidence type="ECO:0000313" key="1">
    <source>
        <dbReference type="EMBL" id="RUS66625.1"/>
    </source>
</evidence>
<keyword evidence="2" id="KW-1185">Reference proteome</keyword>
<gene>
    <name evidence="1" type="ORF">CUZ56_01905</name>
</gene>
<comment type="caution">
    <text evidence="1">The sequence shown here is derived from an EMBL/GenBank/DDBJ whole genome shotgun (WGS) entry which is preliminary data.</text>
</comment>
<dbReference type="Proteomes" id="UP000286947">
    <property type="component" value="Unassembled WGS sequence"/>
</dbReference>
<sequence>MDIITFSQQARNYLQNCDPAITGQLIDANLLQWQAKRKHRKTSAWLYETLLRHASRGTGKGDALGKWYQPRTEAADTAPTLYLRDYLAPILFNFNPQQVAATYGKEPKKVWQALGGKKNLKELLAPDGKAPQKKTIKAWKNFVQTICDAAAFFAGDDQYKAFKSALSDAHGDDVNALLVPVELLHEAIPSLDKGLVYNFIKELGYTDYVKPDASLINLCMRAGLVDLKQVQQRMQKKPKTLPKAPKKDKKINYAKVVCPQKFFTAIVTLCKDKGILPYEFDKLMWLVDSGKFIEPDGRLREFKTSKKDFIAQCLVNEAINAEKLRHGKKPKQPLKKPAA</sequence>
<dbReference type="AlphaFoldDB" id="A0A433SD05"/>
<dbReference type="EMBL" id="PQSP01000004">
    <property type="protein sequence ID" value="RUS66625.1"/>
    <property type="molecule type" value="Genomic_DNA"/>
</dbReference>